<dbReference type="PANTHER" id="PTHR12616">
    <property type="entry name" value="VACUOLAR PROTEIN SORTING VPS41"/>
    <property type="match status" value="1"/>
</dbReference>
<dbReference type="GO" id="GO:0005770">
    <property type="term" value="C:late endosome"/>
    <property type="evidence" value="ECO:0007669"/>
    <property type="project" value="TreeGrafter"/>
</dbReference>
<reference evidence="3" key="2">
    <citation type="submission" date="2024-04" db="EMBL/GenBank/DDBJ databases">
        <authorList>
            <person name="Chen Y."/>
            <person name="Shah S."/>
            <person name="Dougan E. K."/>
            <person name="Thang M."/>
            <person name="Chan C."/>
        </authorList>
    </citation>
    <scope>NUCLEOTIDE SEQUENCE [LARGE SCALE GENOMIC DNA]</scope>
</reference>
<dbReference type="AlphaFoldDB" id="A0A9P1CVS0"/>
<protein>
    <submittedName>
        <fullName evidence="4">Vacuolar protein sorting-associated protein 41-like</fullName>
    </submittedName>
</protein>
<dbReference type="GO" id="GO:0030897">
    <property type="term" value="C:HOPS complex"/>
    <property type="evidence" value="ECO:0007669"/>
    <property type="project" value="TreeGrafter"/>
</dbReference>
<keyword evidence="5" id="KW-1185">Reference proteome</keyword>
<evidence type="ECO:0000313" key="3">
    <source>
        <dbReference type="EMBL" id="CAL1151228.1"/>
    </source>
</evidence>
<accession>A0A9P1CVS0</accession>
<feature type="domain" description="Vps41 beta-propeller" evidence="1">
    <location>
        <begin position="53"/>
        <end position="210"/>
    </location>
</feature>
<dbReference type="EMBL" id="CAMXCT020002388">
    <property type="protein sequence ID" value="CAL1151228.1"/>
    <property type="molecule type" value="Genomic_DNA"/>
</dbReference>
<dbReference type="EMBL" id="CAMXCT030002388">
    <property type="protein sequence ID" value="CAL4785165.1"/>
    <property type="molecule type" value="Genomic_DNA"/>
</dbReference>
<evidence type="ECO:0000313" key="5">
    <source>
        <dbReference type="Proteomes" id="UP001152797"/>
    </source>
</evidence>
<organism evidence="2">
    <name type="scientific">Cladocopium goreaui</name>
    <dbReference type="NCBI Taxonomy" id="2562237"/>
    <lineage>
        <taxon>Eukaryota</taxon>
        <taxon>Sar</taxon>
        <taxon>Alveolata</taxon>
        <taxon>Dinophyceae</taxon>
        <taxon>Suessiales</taxon>
        <taxon>Symbiodiniaceae</taxon>
        <taxon>Cladocopium</taxon>
    </lineage>
</organism>
<dbReference type="GO" id="GO:0034058">
    <property type="term" value="P:endosomal vesicle fusion"/>
    <property type="evidence" value="ECO:0007669"/>
    <property type="project" value="TreeGrafter"/>
</dbReference>
<dbReference type="OrthoDB" id="333832at2759"/>
<dbReference type="InterPro" id="IPR036322">
    <property type="entry name" value="WD40_repeat_dom_sf"/>
</dbReference>
<proteinExistence type="predicted"/>
<dbReference type="InterPro" id="IPR045111">
    <property type="entry name" value="Vps41/Vps8"/>
</dbReference>
<dbReference type="EMBL" id="CAMXCT010002388">
    <property type="protein sequence ID" value="CAI3997853.1"/>
    <property type="molecule type" value="Genomic_DNA"/>
</dbReference>
<dbReference type="Pfam" id="PF23411">
    <property type="entry name" value="Beta-prop_Vps41"/>
    <property type="match status" value="1"/>
</dbReference>
<dbReference type="InterPro" id="IPR057780">
    <property type="entry name" value="Beta-prop_Vps41"/>
</dbReference>
<evidence type="ECO:0000313" key="4">
    <source>
        <dbReference type="EMBL" id="CAL4785165.1"/>
    </source>
</evidence>
<evidence type="ECO:0000313" key="2">
    <source>
        <dbReference type="EMBL" id="CAI3997853.1"/>
    </source>
</evidence>
<reference evidence="2" key="1">
    <citation type="submission" date="2022-10" db="EMBL/GenBank/DDBJ databases">
        <authorList>
            <person name="Chen Y."/>
            <person name="Dougan E. K."/>
            <person name="Chan C."/>
            <person name="Rhodes N."/>
            <person name="Thang M."/>
        </authorList>
    </citation>
    <scope>NUCLEOTIDE SEQUENCE</scope>
</reference>
<dbReference type="Gene3D" id="2.130.10.10">
    <property type="entry name" value="YVTN repeat-like/Quinoprotein amine dehydrogenase"/>
    <property type="match status" value="1"/>
</dbReference>
<name>A0A9P1CVS0_9DINO</name>
<dbReference type="InterPro" id="IPR015943">
    <property type="entry name" value="WD40/YVTN_repeat-like_dom_sf"/>
</dbReference>
<comment type="caution">
    <text evidence="2">The sequence shown here is derived from an EMBL/GenBank/DDBJ whole genome shotgun (WGS) entry which is preliminary data.</text>
</comment>
<gene>
    <name evidence="2" type="ORF">C1SCF055_LOCUS24195</name>
</gene>
<sequence length="625" mass="68256">MSRWALPQEAQDAFYILHGDLLVAALAESVKAFRGKPGTWSSGWELRRIAGSIVHDVSIDASGSFVASAWQDGTIAVDAVSGTKGSSWKSLMPKPVHSIAIYPNYAEALGQRVLCSGGQDGRLVLSRRGALEAKHATLHLGEGPISCVRWRGPLVAWATQKGVKLVDVETQQKVGFIPCSGAGHLCWLNDEALLIGWDQEVQLVEVRQMGDGVAVRFAKVVRKLPVPGEVVQQLAQLDNALAPCPKDLMAALVRWPKKAKPTAALMASLQRALCPGKKPTEGCASWEPDDDDELFEEQAAEVLASLHETRGDIETAARLLARAKSLRVFPLLKKYLPEGRFHSASDSLPHLVALDAAQAIRLVAEFPAILPPAKVLSALAPLGECWELRYLRILSETSPDATDMSRLVQLTAALQPHRLGLLLEKHLLPKEQEHVQDQRIDVHEALEVSWSAGVFDASAIALQALGHTREAFELLLQLSAAKALDFLEASEDSEELWQRVTTLAAQDGKICASLLKHEKLTRVKVLEIFRSLPPGLEVPGFGILTLKVLQQAEADCDFYELMLQRLHRQVGELSHQLCRKQRRGCAIQAAPSAISASKESLGVVLVFWRFRSFGTVAASKITTCV</sequence>
<evidence type="ECO:0000259" key="1">
    <source>
        <dbReference type="Pfam" id="PF23411"/>
    </source>
</evidence>
<dbReference type="Proteomes" id="UP001152797">
    <property type="component" value="Unassembled WGS sequence"/>
</dbReference>
<dbReference type="GO" id="GO:0006623">
    <property type="term" value="P:protein targeting to vacuole"/>
    <property type="evidence" value="ECO:0007669"/>
    <property type="project" value="InterPro"/>
</dbReference>
<dbReference type="SUPFAM" id="SSF50978">
    <property type="entry name" value="WD40 repeat-like"/>
    <property type="match status" value="1"/>
</dbReference>